<dbReference type="RefSeq" id="WP_120951654.1">
    <property type="nucleotide sequence ID" value="NZ_RBIR01000002.1"/>
</dbReference>
<dbReference type="PANTHER" id="PTHR43312:SF1">
    <property type="entry name" value="NADP-DEPENDENT OXIDOREDUCTASE DOMAIN-CONTAINING PROTEIN"/>
    <property type="match status" value="1"/>
</dbReference>
<name>A0A495EVQ9_9MICC</name>
<dbReference type="OrthoDB" id="9768851at2"/>
<dbReference type="CDD" id="cd19095">
    <property type="entry name" value="AKR_PA4992-like"/>
    <property type="match status" value="1"/>
</dbReference>
<dbReference type="PANTHER" id="PTHR43312">
    <property type="entry name" value="D-THREO-ALDOSE 1-DEHYDROGENASE"/>
    <property type="match status" value="1"/>
</dbReference>
<reference evidence="2 3" key="1">
    <citation type="submission" date="2018-10" db="EMBL/GenBank/DDBJ databases">
        <title>Genomic Encyclopedia of Type Strains, Phase IV (KMG-IV): sequencing the most valuable type-strain genomes for metagenomic binning, comparative biology and taxonomic classification.</title>
        <authorList>
            <person name="Goeker M."/>
        </authorList>
    </citation>
    <scope>NUCLEOTIDE SEQUENCE [LARGE SCALE GENOMIC DNA]</scope>
    <source>
        <strain evidence="2 3">DSM 25586</strain>
    </source>
</reference>
<organism evidence="2 3">
    <name type="scientific">Arthrobacter oryzae</name>
    <dbReference type="NCBI Taxonomy" id="409290"/>
    <lineage>
        <taxon>Bacteria</taxon>
        <taxon>Bacillati</taxon>
        <taxon>Actinomycetota</taxon>
        <taxon>Actinomycetes</taxon>
        <taxon>Micrococcales</taxon>
        <taxon>Micrococcaceae</taxon>
        <taxon>Arthrobacter</taxon>
    </lineage>
</organism>
<dbReference type="Gene3D" id="3.20.20.100">
    <property type="entry name" value="NADP-dependent oxidoreductase domain"/>
    <property type="match status" value="1"/>
</dbReference>
<gene>
    <name evidence="2" type="ORF">C8D78_1535</name>
</gene>
<dbReference type="AlphaFoldDB" id="A0A495EVQ9"/>
<dbReference type="Pfam" id="PF00248">
    <property type="entry name" value="Aldo_ket_red"/>
    <property type="match status" value="1"/>
</dbReference>
<dbReference type="Proteomes" id="UP000276055">
    <property type="component" value="Unassembled WGS sequence"/>
</dbReference>
<proteinExistence type="predicted"/>
<accession>A0A495EVQ9</accession>
<feature type="domain" description="NADP-dependent oxidoreductase" evidence="1">
    <location>
        <begin position="16"/>
        <end position="280"/>
    </location>
</feature>
<comment type="caution">
    <text evidence="2">The sequence shown here is derived from an EMBL/GenBank/DDBJ whole genome shotgun (WGS) entry which is preliminary data.</text>
</comment>
<evidence type="ECO:0000313" key="3">
    <source>
        <dbReference type="Proteomes" id="UP000276055"/>
    </source>
</evidence>
<dbReference type="InterPro" id="IPR053135">
    <property type="entry name" value="AKR2_Oxidoreductase"/>
</dbReference>
<evidence type="ECO:0000259" key="1">
    <source>
        <dbReference type="Pfam" id="PF00248"/>
    </source>
</evidence>
<dbReference type="InterPro" id="IPR036812">
    <property type="entry name" value="NAD(P)_OxRdtase_dom_sf"/>
</dbReference>
<dbReference type="EMBL" id="RBIR01000002">
    <property type="protein sequence ID" value="RKR20892.1"/>
    <property type="molecule type" value="Genomic_DNA"/>
</dbReference>
<dbReference type="SUPFAM" id="SSF51430">
    <property type="entry name" value="NAD(P)-linked oxidoreductase"/>
    <property type="match status" value="1"/>
</dbReference>
<dbReference type="InterPro" id="IPR023210">
    <property type="entry name" value="NADP_OxRdtase_dom"/>
</dbReference>
<protein>
    <submittedName>
        <fullName evidence="2">Aryl-alcohol dehydrogenase-like predicted oxidoreductase</fullName>
    </submittedName>
</protein>
<evidence type="ECO:0000313" key="2">
    <source>
        <dbReference type="EMBL" id="RKR20892.1"/>
    </source>
</evidence>
<sequence>MLQRNFGLSSLQVSALGFGAGHIGYDGVSERQAHELLDRALELGITFIDTARGYGLSEKRIGSWLPAHRGDVVLSTKVGYDVEGATNWSAAAVTRGVDEALATLGTDVIDVVFLHSCPLAVLERGEAVEALLACVTAGKVRVPGYSGENEALAWGAGAGVFGAVQSSVNLADQRSLREVLPVAARNGLGVVAKRPLANAPWRHAERPSGVYGETYWERLREMGLEPDVDDWTGTALRFSAFSPGVSTAIVGTSNPANLEAAAAAVARGPLPDAERQRWEAAFAGHAGDWVGEV</sequence>